<dbReference type="RefSeq" id="WP_324275411.1">
    <property type="nucleotide sequence ID" value="NZ_CP141261.1"/>
</dbReference>
<gene>
    <name evidence="2" type="ORF">U6N30_31630</name>
</gene>
<sequence>MDGLLAAVGPQLDIPLIMLEIRLMGGALGRPATVPNAVPGRSGAYAVYAIGPGVPELAQVVPAIVRGALAALAPWRAAETMINFLGDVSGPEEVAAAYPPETLERLRAVKAAVDPGGVFTFGHAI</sequence>
<evidence type="ECO:0000259" key="1">
    <source>
        <dbReference type="Pfam" id="PF08031"/>
    </source>
</evidence>
<accession>A0ABZ1B147</accession>
<dbReference type="Pfam" id="PF08031">
    <property type="entry name" value="BBE"/>
    <property type="match status" value="1"/>
</dbReference>
<dbReference type="EMBL" id="CP141261">
    <property type="protein sequence ID" value="WRL64082.1"/>
    <property type="molecule type" value="Genomic_DNA"/>
</dbReference>
<dbReference type="InterPro" id="IPR012951">
    <property type="entry name" value="BBE"/>
</dbReference>
<reference evidence="2 3" key="1">
    <citation type="submission" date="2023-12" db="EMBL/GenBank/DDBJ databases">
        <title>Blastococcus brunescens sp. nov., an actonobacterium isolated from sandstone collected in sahara desert.</title>
        <authorList>
            <person name="Gtari M."/>
            <person name="Ghodhbane F."/>
        </authorList>
    </citation>
    <scope>NUCLEOTIDE SEQUENCE [LARGE SCALE GENOMIC DNA]</scope>
    <source>
        <strain evidence="2 3">BMG 8361</strain>
    </source>
</reference>
<dbReference type="Gene3D" id="3.30.465.10">
    <property type="match status" value="1"/>
</dbReference>
<name>A0ABZ1B147_9ACTN</name>
<keyword evidence="3" id="KW-1185">Reference proteome</keyword>
<proteinExistence type="predicted"/>
<protein>
    <submittedName>
        <fullName evidence="2">BBE domain-containing protein</fullName>
    </submittedName>
</protein>
<evidence type="ECO:0000313" key="3">
    <source>
        <dbReference type="Proteomes" id="UP001324287"/>
    </source>
</evidence>
<organism evidence="2 3">
    <name type="scientific">Blastococcus brunescens</name>
    <dbReference type="NCBI Taxonomy" id="1564165"/>
    <lineage>
        <taxon>Bacteria</taxon>
        <taxon>Bacillati</taxon>
        <taxon>Actinomycetota</taxon>
        <taxon>Actinomycetes</taxon>
        <taxon>Geodermatophilales</taxon>
        <taxon>Geodermatophilaceae</taxon>
        <taxon>Blastococcus</taxon>
    </lineage>
</organism>
<dbReference type="Proteomes" id="UP001324287">
    <property type="component" value="Chromosome"/>
</dbReference>
<dbReference type="Gene3D" id="3.40.462.20">
    <property type="match status" value="1"/>
</dbReference>
<feature type="domain" description="Berberine/berberine-like" evidence="1">
    <location>
        <begin position="97"/>
        <end position="125"/>
    </location>
</feature>
<dbReference type="InterPro" id="IPR016169">
    <property type="entry name" value="FAD-bd_PCMH_sub2"/>
</dbReference>
<evidence type="ECO:0000313" key="2">
    <source>
        <dbReference type="EMBL" id="WRL64082.1"/>
    </source>
</evidence>